<accession>A0A9X0A4Z4</accession>
<dbReference type="InterPro" id="IPR035938">
    <property type="entry name" value="Hemerythrin-like_sf"/>
</dbReference>
<dbReference type="EMBL" id="MU825398">
    <property type="protein sequence ID" value="KAJ7393173.1"/>
    <property type="molecule type" value="Genomic_DNA"/>
</dbReference>
<comment type="caution">
    <text evidence="4">The sequence shown here is derived from an EMBL/GenBank/DDBJ whole genome shotgun (WGS) entry which is preliminary data.</text>
</comment>
<evidence type="ECO:0000256" key="2">
    <source>
        <dbReference type="ARBA" id="ARBA00022723"/>
    </source>
</evidence>
<dbReference type="Proteomes" id="UP001163046">
    <property type="component" value="Unassembled WGS sequence"/>
</dbReference>
<keyword evidence="5" id="KW-1185">Reference proteome</keyword>
<dbReference type="InterPro" id="IPR050669">
    <property type="entry name" value="Hemerythrin"/>
</dbReference>
<organism evidence="4 5">
    <name type="scientific">Desmophyllum pertusum</name>
    <dbReference type="NCBI Taxonomy" id="174260"/>
    <lineage>
        <taxon>Eukaryota</taxon>
        <taxon>Metazoa</taxon>
        <taxon>Cnidaria</taxon>
        <taxon>Anthozoa</taxon>
        <taxon>Hexacorallia</taxon>
        <taxon>Scleractinia</taxon>
        <taxon>Caryophylliina</taxon>
        <taxon>Caryophylliidae</taxon>
        <taxon>Desmophyllum</taxon>
    </lineage>
</organism>
<proteinExistence type="inferred from homology"/>
<dbReference type="PANTHER" id="PTHR37164:SF1">
    <property type="entry name" value="BACTERIOHEMERYTHRIN"/>
    <property type="match status" value="1"/>
</dbReference>
<evidence type="ECO:0000313" key="5">
    <source>
        <dbReference type="Proteomes" id="UP001163046"/>
    </source>
</evidence>
<evidence type="ECO:0008006" key="6">
    <source>
        <dbReference type="Google" id="ProtNLM"/>
    </source>
</evidence>
<dbReference type="OrthoDB" id="10249344at2759"/>
<comment type="similarity">
    <text evidence="1">Belongs to the hemerythrin family.</text>
</comment>
<dbReference type="PRINTS" id="PR00186">
    <property type="entry name" value="HEMERYTHRIN"/>
</dbReference>
<evidence type="ECO:0000256" key="3">
    <source>
        <dbReference type="ARBA" id="ARBA00023004"/>
    </source>
</evidence>
<dbReference type="AlphaFoldDB" id="A0A9X0A4Z4"/>
<keyword evidence="2" id="KW-0479">Metal-binding</keyword>
<keyword evidence="3" id="KW-0408">Iron</keyword>
<dbReference type="GO" id="GO:0005506">
    <property type="term" value="F:iron ion binding"/>
    <property type="evidence" value="ECO:0007669"/>
    <property type="project" value="InterPro"/>
</dbReference>
<reference evidence="4" key="1">
    <citation type="submission" date="2023-01" db="EMBL/GenBank/DDBJ databases">
        <title>Genome assembly of the deep-sea coral Lophelia pertusa.</title>
        <authorList>
            <person name="Herrera S."/>
            <person name="Cordes E."/>
        </authorList>
    </citation>
    <scope>NUCLEOTIDE SEQUENCE</scope>
    <source>
        <strain evidence="4">USNM1676648</strain>
        <tissue evidence="4">Polyp</tissue>
    </source>
</reference>
<dbReference type="Gene3D" id="1.20.120.50">
    <property type="entry name" value="Hemerythrin-like"/>
    <property type="match status" value="1"/>
</dbReference>
<sequence>MPLPKVECSFDIPKPFRWNDSFKVFYHGLDAEHKVLFDGVFNVNEKRGDKGTFDLAAKKFKEHFVHEEADIKKGVDSGTISQTYLTAHAAAHNKFLEVFGSFKLPVGDDEVDYSMKWLVNHIKAMDFEYKEKIPQ</sequence>
<evidence type="ECO:0000256" key="1">
    <source>
        <dbReference type="ARBA" id="ARBA00010587"/>
    </source>
</evidence>
<gene>
    <name evidence="4" type="ORF">OS493_006139</name>
</gene>
<name>A0A9X0A4Z4_9CNID</name>
<evidence type="ECO:0000313" key="4">
    <source>
        <dbReference type="EMBL" id="KAJ7393173.1"/>
    </source>
</evidence>
<dbReference type="InterPro" id="IPR002063">
    <property type="entry name" value="Haemerythrin"/>
</dbReference>
<protein>
    <recommendedName>
        <fullName evidence="6">Hemerythrin</fullName>
    </recommendedName>
</protein>
<dbReference type="SUPFAM" id="SSF47188">
    <property type="entry name" value="Hemerythrin-like"/>
    <property type="match status" value="1"/>
</dbReference>
<dbReference type="PANTHER" id="PTHR37164">
    <property type="entry name" value="BACTERIOHEMERYTHRIN"/>
    <property type="match status" value="1"/>
</dbReference>